<comment type="caution">
    <text evidence="1">The sequence shown here is derived from an EMBL/GenBank/DDBJ whole genome shotgun (WGS) entry which is preliminary data.</text>
</comment>
<reference evidence="1 2" key="1">
    <citation type="submission" date="2016-11" db="EMBL/GenBank/DDBJ databases">
        <authorList>
            <person name="Varghese N."/>
            <person name="Submissions S."/>
        </authorList>
    </citation>
    <scope>NUCLEOTIDE SEQUENCE [LARGE SCALE GENOMIC DNA]</scope>
    <source>
        <strain evidence="1 2">DSM 17919</strain>
    </source>
</reference>
<dbReference type="Proteomes" id="UP000184001">
    <property type="component" value="Unassembled WGS sequence"/>
</dbReference>
<name>A0A8G2FGN5_9BACT</name>
<protein>
    <submittedName>
        <fullName evidence="1">Uncharacterized protein</fullName>
    </submittedName>
</protein>
<proteinExistence type="predicted"/>
<organism evidence="1 2">
    <name type="scientific">Halodesulfovibrio aestuarii</name>
    <dbReference type="NCBI Taxonomy" id="126333"/>
    <lineage>
        <taxon>Bacteria</taxon>
        <taxon>Pseudomonadati</taxon>
        <taxon>Thermodesulfobacteriota</taxon>
        <taxon>Desulfovibrionia</taxon>
        <taxon>Desulfovibrionales</taxon>
        <taxon>Desulfovibrionaceae</taxon>
        <taxon>Halodesulfovibrio</taxon>
    </lineage>
</organism>
<dbReference type="AlphaFoldDB" id="A0A8G2FGN5"/>
<gene>
    <name evidence="1" type="ORF">SAMN05660830_00416</name>
</gene>
<evidence type="ECO:0000313" key="2">
    <source>
        <dbReference type="Proteomes" id="UP000184001"/>
    </source>
</evidence>
<sequence>MATIAGRNRKPWAIREFLYEQGHTMSSLAKEVGVSAVQVRKTIIGDDDSQRVLTALVEMGCPLKPLSLPDTMKLREVV</sequence>
<evidence type="ECO:0000313" key="1">
    <source>
        <dbReference type="EMBL" id="SHI59792.1"/>
    </source>
</evidence>
<accession>A0A8G2FGN5</accession>
<dbReference type="EMBL" id="FQZR01000002">
    <property type="protein sequence ID" value="SHI59792.1"/>
    <property type="molecule type" value="Genomic_DNA"/>
</dbReference>